<evidence type="ECO:0000256" key="1">
    <source>
        <dbReference type="SAM" id="MobiDB-lite"/>
    </source>
</evidence>
<dbReference type="AlphaFoldDB" id="A0A5N6F7I4"/>
<name>A0A5N6F7I4_9EURO</name>
<reference evidence="2 3" key="1">
    <citation type="submission" date="2019-04" db="EMBL/GenBank/DDBJ databases">
        <title>Fungal friends and foes A comparative genomics study of 23 Aspergillus species from section Flavi.</title>
        <authorList>
            <consortium name="DOE Joint Genome Institute"/>
            <person name="Kjaerbolling I."/>
            <person name="Vesth T.C."/>
            <person name="Frisvad J.C."/>
            <person name="Nybo J.L."/>
            <person name="Theobald S."/>
            <person name="Kildgaard S."/>
            <person name="Petersen T.I."/>
            <person name="Kuo A."/>
            <person name="Sato A."/>
            <person name="Lyhne E.K."/>
            <person name="Kogle M.E."/>
            <person name="Wiebenga A."/>
            <person name="Kun R.S."/>
            <person name="Lubbers R.J."/>
            <person name="Makela M.R."/>
            <person name="Barry K."/>
            <person name="Chovatia M."/>
            <person name="Clum A."/>
            <person name="Daum C."/>
            <person name="Haridas S."/>
            <person name="He G."/>
            <person name="LaButti K."/>
            <person name="Lipzen A."/>
            <person name="Mondo S."/>
            <person name="Pangilinan J."/>
            <person name="Riley R."/>
            <person name="Salamov A."/>
            <person name="Simmons B.A."/>
            <person name="Magnuson J.K."/>
            <person name="Henrissat B."/>
            <person name="Mortensen U.H."/>
            <person name="Larsen T.O."/>
            <person name="De vries R.P."/>
            <person name="Grigoriev I.V."/>
            <person name="Machida M."/>
            <person name="Baker S.E."/>
            <person name="Andersen M.R."/>
        </authorList>
    </citation>
    <scope>NUCLEOTIDE SEQUENCE [LARGE SCALE GENOMIC DNA]</scope>
    <source>
        <strain evidence="2 3">CBS 126849</strain>
    </source>
</reference>
<keyword evidence="3" id="KW-1185">Reference proteome</keyword>
<accession>A0A5N6F7I4</accession>
<protein>
    <submittedName>
        <fullName evidence="2">Uncharacterized protein</fullName>
    </submittedName>
</protein>
<evidence type="ECO:0000313" key="3">
    <source>
        <dbReference type="Proteomes" id="UP000326799"/>
    </source>
</evidence>
<gene>
    <name evidence="2" type="ORF">BDV33DRAFT_198257</name>
</gene>
<feature type="region of interest" description="Disordered" evidence="1">
    <location>
        <begin position="43"/>
        <end position="67"/>
    </location>
</feature>
<evidence type="ECO:0000313" key="2">
    <source>
        <dbReference type="EMBL" id="KAB8225848.1"/>
    </source>
</evidence>
<organism evidence="2 3">
    <name type="scientific">Aspergillus novoparasiticus</name>
    <dbReference type="NCBI Taxonomy" id="986946"/>
    <lineage>
        <taxon>Eukaryota</taxon>
        <taxon>Fungi</taxon>
        <taxon>Dikarya</taxon>
        <taxon>Ascomycota</taxon>
        <taxon>Pezizomycotina</taxon>
        <taxon>Eurotiomycetes</taxon>
        <taxon>Eurotiomycetidae</taxon>
        <taxon>Eurotiales</taxon>
        <taxon>Aspergillaceae</taxon>
        <taxon>Aspergillus</taxon>
        <taxon>Aspergillus subgen. Circumdati</taxon>
    </lineage>
</organism>
<proteinExistence type="predicted"/>
<sequence>MADVCQPAPIRRRGARPASASANSGTLNNRRCTVTENCGVRQHNRDHKWRYGRERGKAHGGTGLSPNPGLSLGSAACSAATPALIRVRNNLQPGLAPGSQPYGEWSAFADHAPGYQACGIFQVCPAMGVVQLPELSSTHLKARRLFASQVQ</sequence>
<feature type="region of interest" description="Disordered" evidence="1">
    <location>
        <begin position="1"/>
        <end position="27"/>
    </location>
</feature>
<dbReference type="Proteomes" id="UP000326799">
    <property type="component" value="Unassembled WGS sequence"/>
</dbReference>
<dbReference type="EMBL" id="ML733393">
    <property type="protein sequence ID" value="KAB8225848.1"/>
    <property type="molecule type" value="Genomic_DNA"/>
</dbReference>